<evidence type="ECO:0000313" key="1">
    <source>
        <dbReference type="EMBL" id="PTW48149.1"/>
    </source>
</evidence>
<reference evidence="1 2" key="1">
    <citation type="submission" date="2018-04" db="EMBL/GenBank/DDBJ databases">
        <title>Genomic Encyclopedia of Type Strains, Phase III (KMG-III): the genomes of soil and plant-associated and newly described type strains.</title>
        <authorList>
            <person name="Whitman W."/>
        </authorList>
    </citation>
    <scope>NUCLEOTIDE SEQUENCE [LARGE SCALE GENOMIC DNA]</scope>
    <source>
        <strain evidence="1 2">MA-olki</strain>
    </source>
</reference>
<dbReference type="EMBL" id="QAYE01000002">
    <property type="protein sequence ID" value="PTW48149.1"/>
    <property type="molecule type" value="Genomic_DNA"/>
</dbReference>
<proteinExistence type="predicted"/>
<dbReference type="Proteomes" id="UP000244013">
    <property type="component" value="Unassembled WGS sequence"/>
</dbReference>
<accession>A0A2T5U9H9</accession>
<name>A0A2T5U9H9_9SPHN</name>
<protein>
    <submittedName>
        <fullName evidence="1">Uncharacterized protein</fullName>
    </submittedName>
</protein>
<dbReference type="RefSeq" id="WP_107953171.1">
    <property type="nucleotide sequence ID" value="NZ_QAYE01000002.1"/>
</dbReference>
<dbReference type="GeneID" id="91005272"/>
<organism evidence="1 2">
    <name type="scientific">Sphingomonas faeni</name>
    <dbReference type="NCBI Taxonomy" id="185950"/>
    <lineage>
        <taxon>Bacteria</taxon>
        <taxon>Pseudomonadati</taxon>
        <taxon>Pseudomonadota</taxon>
        <taxon>Alphaproteobacteria</taxon>
        <taxon>Sphingomonadales</taxon>
        <taxon>Sphingomonadaceae</taxon>
        <taxon>Sphingomonas</taxon>
    </lineage>
</organism>
<evidence type="ECO:0000313" key="2">
    <source>
        <dbReference type="Proteomes" id="UP000244013"/>
    </source>
</evidence>
<gene>
    <name evidence="1" type="ORF">C8J25_102238</name>
</gene>
<dbReference type="AlphaFoldDB" id="A0A2T5U9H9"/>
<comment type="caution">
    <text evidence="1">The sequence shown here is derived from an EMBL/GenBank/DDBJ whole genome shotgun (WGS) entry which is preliminary data.</text>
</comment>
<dbReference type="OrthoDB" id="7579542at2"/>
<sequence length="63" mass="6895">MNTRYLVGAGLRSGTRAPLADRPRSTAAFQRGAACAMATAVAAEAQDQRVSQRIKNRDTERFR</sequence>